<comment type="caution">
    <text evidence="1">The sequence shown here is derived from an EMBL/GenBank/DDBJ whole genome shotgun (WGS) entry which is preliminary data.</text>
</comment>
<proteinExistence type="predicted"/>
<dbReference type="Proteomes" id="UP000077275">
    <property type="component" value="Unassembled WGS sequence"/>
</dbReference>
<dbReference type="AlphaFoldDB" id="A0A166DVS5"/>
<name>A0A166DVS5_9EURY</name>
<dbReference type="RefSeq" id="WP_067259728.1">
    <property type="nucleotide sequence ID" value="NZ_LWMW01000102.1"/>
</dbReference>
<dbReference type="PATRIC" id="fig|47311.3.peg.1251"/>
<dbReference type="EMBL" id="LWMW01000102">
    <property type="protein sequence ID" value="KZX16002.1"/>
    <property type="molecule type" value="Genomic_DNA"/>
</dbReference>
<dbReference type="OrthoDB" id="77687at2157"/>
<sequence>MTIILTNIGENILNQNIIKETFTKLKNQYELKEGEELTEIFYLNEKISTPKWSFKDIKLNKFEIAMDEEMEEVYSNINKIIKDILDKKEFVNVIVDNSFLAYIILEILIKNFNITDVFILENDELKKAHPCGCGPEYMGY</sequence>
<reference evidence="1 2" key="1">
    <citation type="submission" date="2016-04" db="EMBL/GenBank/DDBJ databases">
        <title>Genome sequence of Methanobrevibacter cuticularis DSM 11139.</title>
        <authorList>
            <person name="Poehlein A."/>
            <person name="Seedorf H."/>
            <person name="Daniel R."/>
        </authorList>
    </citation>
    <scope>NUCLEOTIDE SEQUENCE [LARGE SCALE GENOMIC DNA]</scope>
    <source>
        <strain evidence="1 2">DSM 11139</strain>
    </source>
</reference>
<organism evidence="1 2">
    <name type="scientific">Methanobrevibacter cuticularis</name>
    <dbReference type="NCBI Taxonomy" id="47311"/>
    <lineage>
        <taxon>Archaea</taxon>
        <taxon>Methanobacteriati</taxon>
        <taxon>Methanobacteriota</taxon>
        <taxon>Methanomada group</taxon>
        <taxon>Methanobacteria</taxon>
        <taxon>Methanobacteriales</taxon>
        <taxon>Methanobacteriaceae</taxon>
        <taxon>Methanobrevibacter</taxon>
    </lineage>
</organism>
<keyword evidence="2" id="KW-1185">Reference proteome</keyword>
<gene>
    <name evidence="1" type="ORF">MBCUT_11380</name>
</gene>
<accession>A0A166DVS5</accession>
<evidence type="ECO:0000313" key="2">
    <source>
        <dbReference type="Proteomes" id="UP000077275"/>
    </source>
</evidence>
<evidence type="ECO:0000313" key="1">
    <source>
        <dbReference type="EMBL" id="KZX16002.1"/>
    </source>
</evidence>
<protein>
    <submittedName>
        <fullName evidence="1">Uncharacterized protein</fullName>
    </submittedName>
</protein>